<dbReference type="EMBL" id="JACHEK010000010">
    <property type="protein sequence ID" value="MBB6146551.1"/>
    <property type="molecule type" value="Genomic_DNA"/>
</dbReference>
<dbReference type="Pfam" id="PF14559">
    <property type="entry name" value="TPR_19"/>
    <property type="match status" value="1"/>
</dbReference>
<dbReference type="RefSeq" id="WP_050060408.1">
    <property type="nucleotide sequence ID" value="NZ_JACHEK010000010.1"/>
</dbReference>
<dbReference type="Proteomes" id="UP000538666">
    <property type="component" value="Unassembled WGS sequence"/>
</dbReference>
<proteinExistence type="predicted"/>
<name>A0A841K5Y9_9BACT</name>
<reference evidence="1 2" key="1">
    <citation type="submission" date="2020-08" db="EMBL/GenBank/DDBJ databases">
        <title>Genomic Encyclopedia of Type Strains, Phase IV (KMG-IV): sequencing the most valuable type-strain genomes for metagenomic binning, comparative biology and taxonomic classification.</title>
        <authorList>
            <person name="Goeker M."/>
        </authorList>
    </citation>
    <scope>NUCLEOTIDE SEQUENCE [LARGE SCALE GENOMIC DNA]</scope>
    <source>
        <strain evidence="1 2">DSM 103733</strain>
    </source>
</reference>
<accession>A0A841K5Y9</accession>
<organism evidence="1 2">
    <name type="scientific">Silvibacterium bohemicum</name>
    <dbReference type="NCBI Taxonomy" id="1577686"/>
    <lineage>
        <taxon>Bacteria</taxon>
        <taxon>Pseudomonadati</taxon>
        <taxon>Acidobacteriota</taxon>
        <taxon>Terriglobia</taxon>
        <taxon>Terriglobales</taxon>
        <taxon>Acidobacteriaceae</taxon>
        <taxon>Silvibacterium</taxon>
    </lineage>
</organism>
<dbReference type="SUPFAM" id="SSF48452">
    <property type="entry name" value="TPR-like"/>
    <property type="match status" value="1"/>
</dbReference>
<evidence type="ECO:0000313" key="2">
    <source>
        <dbReference type="Proteomes" id="UP000538666"/>
    </source>
</evidence>
<evidence type="ECO:0000313" key="1">
    <source>
        <dbReference type="EMBL" id="MBB6146551.1"/>
    </source>
</evidence>
<dbReference type="InterPro" id="IPR011990">
    <property type="entry name" value="TPR-like_helical_dom_sf"/>
</dbReference>
<protein>
    <submittedName>
        <fullName evidence="1">Tfp pilus assembly protein PilF</fullName>
    </submittedName>
</protein>
<sequence>MPGWETGTGDIIEEMPSPSFTHADSRRLAEISYDRAVEELAQGDVAAAISGFRDALTADPDFSDATHGLIHALRLAGRLDEAVEVTQALIAAHPDDTLAHTSLSILYQHQGKVPEAEAAALKAKLLGWKQQLREQAAAEGGK</sequence>
<dbReference type="AlphaFoldDB" id="A0A841K5Y9"/>
<gene>
    <name evidence="1" type="ORF">HNQ77_004530</name>
</gene>
<comment type="caution">
    <text evidence="1">The sequence shown here is derived from an EMBL/GenBank/DDBJ whole genome shotgun (WGS) entry which is preliminary data.</text>
</comment>
<keyword evidence="2" id="KW-1185">Reference proteome</keyword>
<dbReference type="Gene3D" id="1.25.40.10">
    <property type="entry name" value="Tetratricopeptide repeat domain"/>
    <property type="match status" value="1"/>
</dbReference>
<dbReference type="OrthoDB" id="120467at2"/>